<keyword evidence="6 7" id="KW-0012">Acyltransferase</keyword>
<evidence type="ECO:0000256" key="3">
    <source>
        <dbReference type="ARBA" id="ARBA00022519"/>
    </source>
</evidence>
<dbReference type="EMBL" id="CP118605">
    <property type="protein sequence ID" value="WGL15351.1"/>
    <property type="molecule type" value="Genomic_DNA"/>
</dbReference>
<reference evidence="7 8" key="1">
    <citation type="submission" date="2023-02" db="EMBL/GenBank/DDBJ databases">
        <title>Description and genomic characterization of Microbulbifer bruguierae sp. nov., isolated from the sediment of mangrove plant Bruguiera sexangula.</title>
        <authorList>
            <person name="Long M."/>
        </authorList>
    </citation>
    <scope>NUCLEOTIDE SEQUENCE [LARGE SCALE GENOMIC DNA]</scope>
    <source>
        <strain evidence="7 8">H12</strain>
    </source>
</reference>
<keyword evidence="5" id="KW-0472">Membrane</keyword>
<proteinExistence type="predicted"/>
<evidence type="ECO:0000313" key="7">
    <source>
        <dbReference type="EMBL" id="WGL15351.1"/>
    </source>
</evidence>
<dbReference type="Proteomes" id="UP001236500">
    <property type="component" value="Chromosome"/>
</dbReference>
<keyword evidence="8" id="KW-1185">Reference proteome</keyword>
<dbReference type="RefSeq" id="WP_280318099.1">
    <property type="nucleotide sequence ID" value="NZ_CP118605.1"/>
</dbReference>
<gene>
    <name evidence="7" type="ORF">PVT68_11285</name>
</gene>
<dbReference type="InterPro" id="IPR004960">
    <property type="entry name" value="LipA_acyltrans"/>
</dbReference>
<organism evidence="7 8">
    <name type="scientific">Microbulbifer bruguierae</name>
    <dbReference type="NCBI Taxonomy" id="3029061"/>
    <lineage>
        <taxon>Bacteria</taxon>
        <taxon>Pseudomonadati</taxon>
        <taxon>Pseudomonadota</taxon>
        <taxon>Gammaproteobacteria</taxon>
        <taxon>Cellvibrionales</taxon>
        <taxon>Microbulbiferaceae</taxon>
        <taxon>Microbulbifer</taxon>
    </lineage>
</organism>
<dbReference type="CDD" id="cd07984">
    <property type="entry name" value="LPLAT_LABLAT-like"/>
    <property type="match status" value="1"/>
</dbReference>
<dbReference type="PANTHER" id="PTHR30606:SF10">
    <property type="entry name" value="PHOSPHATIDYLINOSITOL MANNOSIDE ACYLTRANSFERASE"/>
    <property type="match status" value="1"/>
</dbReference>
<accession>A0ABY8N8X9</accession>
<evidence type="ECO:0000256" key="4">
    <source>
        <dbReference type="ARBA" id="ARBA00022679"/>
    </source>
</evidence>
<name>A0ABY8N8X9_9GAMM</name>
<comment type="subcellular location">
    <subcellularLocation>
        <location evidence="1">Cell inner membrane</location>
    </subcellularLocation>
</comment>
<keyword evidence="3" id="KW-0997">Cell inner membrane</keyword>
<dbReference type="GO" id="GO:0016746">
    <property type="term" value="F:acyltransferase activity"/>
    <property type="evidence" value="ECO:0007669"/>
    <property type="project" value="UniProtKB-KW"/>
</dbReference>
<dbReference type="Pfam" id="PF03279">
    <property type="entry name" value="Lip_A_acyltrans"/>
    <property type="match status" value="1"/>
</dbReference>
<dbReference type="PIRSF" id="PIRSF026649">
    <property type="entry name" value="MsbB"/>
    <property type="match status" value="1"/>
</dbReference>
<evidence type="ECO:0000256" key="1">
    <source>
        <dbReference type="ARBA" id="ARBA00004533"/>
    </source>
</evidence>
<dbReference type="PANTHER" id="PTHR30606">
    <property type="entry name" value="LIPID A BIOSYNTHESIS LAUROYL ACYLTRANSFERASE"/>
    <property type="match status" value="1"/>
</dbReference>
<sequence length="310" mass="34283">MKFRNSDGFEKEVPILDIKGQLAAGALKLVGRLPLRWSRRLGSAAGRMAVWCRSDNLRVSRINLQRCYPEMPAAERETLARSSVVNTVITGFEVATLWRQPWSASEDSIVRVRNQQLLSDGVEDGRGVLVLAPHIGNWEIFGQFLATVGPTTSLYAPPKITALDPLIRAGREKTGAHLVPTNVRGVRALLKALKEGGIVGVLPDQEPDLSGGDYAPFFGQPTLTMTLAYNLIQRTGCKVVFGFGKRQEEGFELVFLPAEQAIFSDEIKVSLAALNRGVESCIAEAPAQYQWEYKRFRRVPEGKSGIYRKN</sequence>
<evidence type="ECO:0000256" key="2">
    <source>
        <dbReference type="ARBA" id="ARBA00022475"/>
    </source>
</evidence>
<evidence type="ECO:0000313" key="8">
    <source>
        <dbReference type="Proteomes" id="UP001236500"/>
    </source>
</evidence>
<keyword evidence="2" id="KW-1003">Cell membrane</keyword>
<evidence type="ECO:0000256" key="5">
    <source>
        <dbReference type="ARBA" id="ARBA00023136"/>
    </source>
</evidence>
<keyword evidence="4" id="KW-0808">Transferase</keyword>
<protein>
    <submittedName>
        <fullName evidence="7">Lysophospholipid acyltransferase family protein</fullName>
    </submittedName>
</protein>
<evidence type="ECO:0000256" key="6">
    <source>
        <dbReference type="ARBA" id="ARBA00023315"/>
    </source>
</evidence>